<name>A0A074KWR2_9BACT</name>
<comment type="caution">
    <text evidence="11">The sequence shown here is derived from an EMBL/GenBank/DDBJ whole genome shotgun (WGS) entry which is preliminary data.</text>
</comment>
<proteinExistence type="inferred from homology"/>
<evidence type="ECO:0000256" key="1">
    <source>
        <dbReference type="ARBA" id="ARBA00001946"/>
    </source>
</evidence>
<dbReference type="SUPFAM" id="SSF56784">
    <property type="entry name" value="HAD-like"/>
    <property type="match status" value="1"/>
</dbReference>
<evidence type="ECO:0000256" key="4">
    <source>
        <dbReference type="ARBA" id="ARBA00022723"/>
    </source>
</evidence>
<dbReference type="Proteomes" id="UP000027821">
    <property type="component" value="Unassembled WGS sequence"/>
</dbReference>
<dbReference type="PANTHER" id="PTHR46193">
    <property type="entry name" value="6-PHOSPHOGLUCONATE PHOSPHATASE"/>
    <property type="match status" value="1"/>
</dbReference>
<dbReference type="AlphaFoldDB" id="A0A074KWR2"/>
<dbReference type="EC" id="5.4.2.6" evidence="9"/>
<keyword evidence="12" id="KW-1185">Reference proteome</keyword>
<evidence type="ECO:0000256" key="8">
    <source>
        <dbReference type="ARBA" id="ARBA00044926"/>
    </source>
</evidence>
<dbReference type="InterPro" id="IPR010976">
    <property type="entry name" value="B-phosphoglucomutase_hydrolase"/>
</dbReference>
<evidence type="ECO:0000256" key="2">
    <source>
        <dbReference type="ARBA" id="ARBA00006171"/>
    </source>
</evidence>
<dbReference type="Gene3D" id="1.10.150.240">
    <property type="entry name" value="Putative phosphatase, domain 2"/>
    <property type="match status" value="1"/>
</dbReference>
<comment type="cofactor">
    <cofactor evidence="1">
        <name>Mg(2+)</name>
        <dbReference type="ChEBI" id="CHEBI:18420"/>
    </cofactor>
</comment>
<dbReference type="SFLD" id="SFLDS00003">
    <property type="entry name" value="Haloacid_Dehalogenase"/>
    <property type="match status" value="1"/>
</dbReference>
<evidence type="ECO:0000256" key="10">
    <source>
        <dbReference type="ARBA" id="ARBA00044991"/>
    </source>
</evidence>
<evidence type="ECO:0000256" key="3">
    <source>
        <dbReference type="ARBA" id="ARBA00022553"/>
    </source>
</evidence>
<dbReference type="PRINTS" id="PR00413">
    <property type="entry name" value="HADHALOGNASE"/>
</dbReference>
<reference evidence="11 12" key="1">
    <citation type="submission" date="2014-04" db="EMBL/GenBank/DDBJ databases">
        <title>Characterization and application of a salt tolerant electro-active bacterium.</title>
        <authorList>
            <person name="Yang L."/>
            <person name="Wei S."/>
            <person name="Tay Q.X.M."/>
        </authorList>
    </citation>
    <scope>NUCLEOTIDE SEQUENCE [LARGE SCALE GENOMIC DNA]</scope>
    <source>
        <strain evidence="11 12">LY1</strain>
    </source>
</reference>
<dbReference type="InterPro" id="IPR023198">
    <property type="entry name" value="PGP-like_dom2"/>
</dbReference>
<dbReference type="SFLD" id="SFLDG01135">
    <property type="entry name" value="C1.5.6:_HAD__Beta-PGM__Phospha"/>
    <property type="match status" value="1"/>
</dbReference>
<evidence type="ECO:0000256" key="7">
    <source>
        <dbReference type="ARBA" id="ARBA00023277"/>
    </source>
</evidence>
<dbReference type="Gene3D" id="3.40.50.1000">
    <property type="entry name" value="HAD superfamily/HAD-like"/>
    <property type="match status" value="1"/>
</dbReference>
<protein>
    <recommendedName>
        <fullName evidence="10">Beta-phosphoglucomutase</fullName>
        <ecNumber evidence="9">5.4.2.6</ecNumber>
    </recommendedName>
</protein>
<dbReference type="NCBIfam" id="TIGR02009">
    <property type="entry name" value="PGMB-YQAB-SF"/>
    <property type="match status" value="1"/>
</dbReference>
<keyword evidence="6" id="KW-0413">Isomerase</keyword>
<evidence type="ECO:0000313" key="12">
    <source>
        <dbReference type="Proteomes" id="UP000027821"/>
    </source>
</evidence>
<gene>
    <name evidence="11" type="ORF">EL17_06730</name>
</gene>
<dbReference type="InterPro" id="IPR023214">
    <property type="entry name" value="HAD_sf"/>
</dbReference>
<keyword evidence="5" id="KW-0460">Magnesium</keyword>
<dbReference type="NCBIfam" id="TIGR01509">
    <property type="entry name" value="HAD-SF-IA-v3"/>
    <property type="match status" value="1"/>
</dbReference>
<keyword evidence="7" id="KW-0119">Carbohydrate metabolism</keyword>
<sequence>MADFLRKIDHKLFTRCYMATTNKYKAFIFDMNGTLIDDMKYHTDAWYEILTKELGSDLSYENLKAEMYGKNAELLVRVFGEDYFQPEEIEQHSVNKEKQYQKIYKPHLEAISGLQDFLSKAEKNNIAMGIGSAAIMFNVDFVLDNLDLRRYFASLISADEVERSKPDPETFLKGAEALGVKPEECLVFEDAPKGVEAARNAGMDAVVLTTMHGKEEFAALDNIKFFIKDYEDPQLDQLI</sequence>
<accession>A0A074KWR2</accession>
<dbReference type="eggNOG" id="COG0637">
    <property type="taxonomic scope" value="Bacteria"/>
</dbReference>
<evidence type="ECO:0000256" key="9">
    <source>
        <dbReference type="ARBA" id="ARBA00044968"/>
    </source>
</evidence>
<dbReference type="InterPro" id="IPR006439">
    <property type="entry name" value="HAD-SF_hydro_IA"/>
</dbReference>
<comment type="similarity">
    <text evidence="2">Belongs to the HAD-like hydrolase superfamily. CbbY/CbbZ/Gph/YieH family.</text>
</comment>
<dbReference type="GO" id="GO:0008801">
    <property type="term" value="F:beta-phosphoglucomutase activity"/>
    <property type="evidence" value="ECO:0007669"/>
    <property type="project" value="UniProtKB-EC"/>
</dbReference>
<dbReference type="STRING" id="1048983.EL17_06730"/>
<comment type="catalytic activity">
    <reaction evidence="8">
        <text>beta-D-glucose 1-phosphate = beta-D-glucose 6-phosphate</text>
        <dbReference type="Rhea" id="RHEA:20113"/>
        <dbReference type="ChEBI" id="CHEBI:57684"/>
        <dbReference type="ChEBI" id="CHEBI:58247"/>
        <dbReference type="EC" id="5.4.2.6"/>
    </reaction>
</comment>
<dbReference type="PANTHER" id="PTHR46193:SF18">
    <property type="entry name" value="HEXITOL PHOSPHATASE B"/>
    <property type="match status" value="1"/>
</dbReference>
<evidence type="ECO:0000313" key="11">
    <source>
        <dbReference type="EMBL" id="KEO74426.1"/>
    </source>
</evidence>
<dbReference type="GO" id="GO:0046872">
    <property type="term" value="F:metal ion binding"/>
    <property type="evidence" value="ECO:0007669"/>
    <property type="project" value="UniProtKB-KW"/>
</dbReference>
<dbReference type="Pfam" id="PF00702">
    <property type="entry name" value="Hydrolase"/>
    <property type="match status" value="1"/>
</dbReference>
<keyword evidence="3" id="KW-0597">Phosphoprotein</keyword>
<dbReference type="EMBL" id="JMIH01000015">
    <property type="protein sequence ID" value="KEO74426.1"/>
    <property type="molecule type" value="Genomic_DNA"/>
</dbReference>
<organism evidence="11 12">
    <name type="scientific">Anditalea andensis</name>
    <dbReference type="NCBI Taxonomy" id="1048983"/>
    <lineage>
        <taxon>Bacteria</taxon>
        <taxon>Pseudomonadati</taxon>
        <taxon>Bacteroidota</taxon>
        <taxon>Cytophagia</taxon>
        <taxon>Cytophagales</taxon>
        <taxon>Cytophagaceae</taxon>
        <taxon>Anditalea</taxon>
    </lineage>
</organism>
<evidence type="ECO:0000256" key="5">
    <source>
        <dbReference type="ARBA" id="ARBA00022842"/>
    </source>
</evidence>
<dbReference type="InterPro" id="IPR036412">
    <property type="entry name" value="HAD-like_sf"/>
</dbReference>
<dbReference type="CDD" id="cd07505">
    <property type="entry name" value="HAD_BPGM-like"/>
    <property type="match status" value="1"/>
</dbReference>
<dbReference type="InterPro" id="IPR051600">
    <property type="entry name" value="Beta-PGM-like"/>
</dbReference>
<keyword evidence="4" id="KW-0479">Metal-binding</keyword>
<evidence type="ECO:0000256" key="6">
    <source>
        <dbReference type="ARBA" id="ARBA00023235"/>
    </source>
</evidence>
<dbReference type="SFLD" id="SFLDG01129">
    <property type="entry name" value="C1.5:_HAD__Beta-PGM__Phosphata"/>
    <property type="match status" value="1"/>
</dbReference>